<feature type="domain" description="Bromodomain associated" evidence="8">
    <location>
        <begin position="16"/>
        <end position="84"/>
    </location>
</feature>
<comment type="similarity">
    <text evidence="2">Belongs to the TAF8 family.</text>
</comment>
<dbReference type="SMART" id="SM00576">
    <property type="entry name" value="BTP"/>
    <property type="match status" value="1"/>
</dbReference>
<dbReference type="InterPro" id="IPR009072">
    <property type="entry name" value="Histone-fold"/>
</dbReference>
<comment type="caution">
    <text evidence="9">The sequence shown here is derived from an EMBL/GenBank/DDBJ whole genome shotgun (WGS) entry which is preliminary data.</text>
</comment>
<evidence type="ECO:0000256" key="1">
    <source>
        <dbReference type="ARBA" id="ARBA00004123"/>
    </source>
</evidence>
<dbReference type="Gene3D" id="1.10.20.10">
    <property type="entry name" value="Histone, subunit A"/>
    <property type="match status" value="1"/>
</dbReference>
<evidence type="ECO:0000256" key="2">
    <source>
        <dbReference type="ARBA" id="ARBA00008767"/>
    </source>
</evidence>
<dbReference type="EMBL" id="JADGMS010000016">
    <property type="protein sequence ID" value="KAF9665054.1"/>
    <property type="molecule type" value="Genomic_DNA"/>
</dbReference>
<evidence type="ECO:0000313" key="10">
    <source>
        <dbReference type="Proteomes" id="UP000657918"/>
    </source>
</evidence>
<dbReference type="InterPro" id="IPR037818">
    <property type="entry name" value="TAF8"/>
</dbReference>
<dbReference type="Pfam" id="PF07524">
    <property type="entry name" value="Bromo_TP"/>
    <property type="match status" value="1"/>
</dbReference>
<evidence type="ECO:0000259" key="8">
    <source>
        <dbReference type="SMART" id="SM00576"/>
    </source>
</evidence>
<evidence type="ECO:0000256" key="3">
    <source>
        <dbReference type="ARBA" id="ARBA00017307"/>
    </source>
</evidence>
<keyword evidence="4" id="KW-0805">Transcription regulation</keyword>
<keyword evidence="5" id="KW-0804">Transcription</keyword>
<accession>A0A835JB13</accession>
<name>A0A835JB13_9ROSI</name>
<dbReference type="AlphaFoldDB" id="A0A835JB13"/>
<keyword evidence="6" id="KW-0539">Nucleus</keyword>
<gene>
    <name evidence="9" type="ORF">SADUNF_Sadunf16G0082100</name>
</gene>
<dbReference type="Proteomes" id="UP000657918">
    <property type="component" value="Chromosome 16"/>
</dbReference>
<dbReference type="GO" id="GO:0005669">
    <property type="term" value="C:transcription factor TFIID complex"/>
    <property type="evidence" value="ECO:0007669"/>
    <property type="project" value="InterPro"/>
</dbReference>
<evidence type="ECO:0000256" key="6">
    <source>
        <dbReference type="ARBA" id="ARBA00023242"/>
    </source>
</evidence>
<dbReference type="InterPro" id="IPR019473">
    <property type="entry name" value="TFIID_su8_C"/>
</dbReference>
<reference evidence="9 10" key="1">
    <citation type="submission" date="2020-10" db="EMBL/GenBank/DDBJ databases">
        <title>Plant Genome Project.</title>
        <authorList>
            <person name="Zhang R.-G."/>
        </authorList>
    </citation>
    <scope>NUCLEOTIDE SEQUENCE [LARGE SCALE GENOMIC DNA]</scope>
    <source>
        <strain evidence="9">FAFU-HL-1</strain>
        <tissue evidence="9">Leaf</tissue>
    </source>
</reference>
<dbReference type="PANTHER" id="PTHR46338">
    <property type="entry name" value="TRANSCRIPTION INITIATION FACTOR TFIID SUBUNIT 8"/>
    <property type="match status" value="1"/>
</dbReference>
<evidence type="ECO:0000256" key="4">
    <source>
        <dbReference type="ARBA" id="ARBA00023015"/>
    </source>
</evidence>
<keyword evidence="10" id="KW-1185">Reference proteome</keyword>
<dbReference type="CDD" id="cd08049">
    <property type="entry name" value="TAF8"/>
    <property type="match status" value="1"/>
</dbReference>
<evidence type="ECO:0000256" key="7">
    <source>
        <dbReference type="SAM" id="MobiDB-lite"/>
    </source>
</evidence>
<organism evidence="9 10">
    <name type="scientific">Salix dunnii</name>
    <dbReference type="NCBI Taxonomy" id="1413687"/>
    <lineage>
        <taxon>Eukaryota</taxon>
        <taxon>Viridiplantae</taxon>
        <taxon>Streptophyta</taxon>
        <taxon>Embryophyta</taxon>
        <taxon>Tracheophyta</taxon>
        <taxon>Spermatophyta</taxon>
        <taxon>Magnoliopsida</taxon>
        <taxon>eudicotyledons</taxon>
        <taxon>Gunneridae</taxon>
        <taxon>Pentapetalae</taxon>
        <taxon>rosids</taxon>
        <taxon>fabids</taxon>
        <taxon>Malpighiales</taxon>
        <taxon>Salicaceae</taxon>
        <taxon>Saliceae</taxon>
        <taxon>Salix</taxon>
    </lineage>
</organism>
<dbReference type="OrthoDB" id="436852at2759"/>
<evidence type="ECO:0000256" key="5">
    <source>
        <dbReference type="ARBA" id="ARBA00023163"/>
    </source>
</evidence>
<protein>
    <recommendedName>
        <fullName evidence="3">Transcription initiation factor TFIID subunit 8</fullName>
    </recommendedName>
</protein>
<feature type="region of interest" description="Disordered" evidence="7">
    <location>
        <begin position="275"/>
        <end position="295"/>
    </location>
</feature>
<dbReference type="InterPro" id="IPR006565">
    <property type="entry name" value="BTP"/>
</dbReference>
<evidence type="ECO:0000313" key="9">
    <source>
        <dbReference type="EMBL" id="KAF9665054.1"/>
    </source>
</evidence>
<sequence length="295" mass="32588">MRNGGEENTPRRLKSDDFGRAVSRMAVAQICEGVGFDGFKKSALDSLNDITIQYLGDLGKTASFYSNFSGVSQGFLCASSSDNCLVNFGTIKELIDFVGSNDEIPFVHPVPRFSVIRDRKFIPIFEKISEVPPGKHIPAWLPALPDPHTYLHTPMWNERLLDPHADKKRLLSNGSVGASTSGIGDNVKESRAVYNSQSLAMPLESEKKDVSPAFAPAFEAAKEGGICDDGDFEGKTLSEQRLAVTFKLKTRKKVFGSESFEEGWGRIGHWLGWSDERDDKKRRANGNKQEKPLSA</sequence>
<dbReference type="GO" id="GO:0046982">
    <property type="term" value="F:protein heterodimerization activity"/>
    <property type="evidence" value="ECO:0007669"/>
    <property type="project" value="InterPro"/>
</dbReference>
<dbReference type="Pfam" id="PF10406">
    <property type="entry name" value="TAF8_C"/>
    <property type="match status" value="1"/>
</dbReference>
<proteinExistence type="inferred from homology"/>
<dbReference type="PANTHER" id="PTHR46338:SF1">
    <property type="entry name" value="TRANSCRIPTION INITIATION FACTOR TFIID SUBUNIT 8"/>
    <property type="match status" value="1"/>
</dbReference>
<comment type="subcellular location">
    <subcellularLocation>
        <location evidence="1">Nucleus</location>
    </subcellularLocation>
</comment>